<dbReference type="Gene3D" id="3.90.320.10">
    <property type="match status" value="1"/>
</dbReference>
<dbReference type="EMBL" id="FQVT01000003">
    <property type="protein sequence ID" value="SHF90597.1"/>
    <property type="molecule type" value="Genomic_DNA"/>
</dbReference>
<organism evidence="1 2">
    <name type="scientific">Salegentibacter echinorum</name>
    <dbReference type="NCBI Taxonomy" id="1073325"/>
    <lineage>
        <taxon>Bacteria</taxon>
        <taxon>Pseudomonadati</taxon>
        <taxon>Bacteroidota</taxon>
        <taxon>Flavobacteriia</taxon>
        <taxon>Flavobacteriales</taxon>
        <taxon>Flavobacteriaceae</taxon>
        <taxon>Salegentibacter</taxon>
    </lineage>
</organism>
<dbReference type="STRING" id="1073325.SAMN05444483_103182"/>
<dbReference type="OrthoDB" id="9806869at2"/>
<dbReference type="RefSeq" id="WP_072878095.1">
    <property type="nucleotide sequence ID" value="NZ_FQVT01000003.1"/>
</dbReference>
<dbReference type="Proteomes" id="UP000183945">
    <property type="component" value="Unassembled WGS sequence"/>
</dbReference>
<dbReference type="Pfam" id="PF13366">
    <property type="entry name" value="PDDEXK_3"/>
    <property type="match status" value="1"/>
</dbReference>
<dbReference type="AlphaFoldDB" id="A0A1M5FGB6"/>
<keyword evidence="2" id="KW-1185">Reference proteome</keyword>
<reference evidence="2" key="1">
    <citation type="submission" date="2016-11" db="EMBL/GenBank/DDBJ databases">
        <authorList>
            <person name="Varghese N."/>
            <person name="Submissions S."/>
        </authorList>
    </citation>
    <scope>NUCLEOTIDE SEQUENCE [LARGE SCALE GENOMIC DNA]</scope>
    <source>
        <strain evidence="2">DSM 24579</strain>
    </source>
</reference>
<protein>
    <submittedName>
        <fullName evidence="1">GxxExxY protein</fullName>
    </submittedName>
</protein>
<dbReference type="NCBIfam" id="TIGR04256">
    <property type="entry name" value="GxxExxY"/>
    <property type="match status" value="1"/>
</dbReference>
<evidence type="ECO:0000313" key="1">
    <source>
        <dbReference type="EMBL" id="SHF90597.1"/>
    </source>
</evidence>
<accession>A0A1M5FGB6</accession>
<dbReference type="InterPro" id="IPR011604">
    <property type="entry name" value="PDDEXK-like_dom_sf"/>
</dbReference>
<gene>
    <name evidence="1" type="ORF">SAMN05444483_103182</name>
</gene>
<proteinExistence type="predicted"/>
<evidence type="ECO:0000313" key="2">
    <source>
        <dbReference type="Proteomes" id="UP000183945"/>
    </source>
</evidence>
<sequence>MGVENKILFKEESYQIIGACMKVHSNLGPGFIETVYEEALEKEFMKLSIPFERQKKLEIYYDNEKMNKYFRADFICYDKIIVEIKTVSHMPAQYFAQLKNYLTATKIELGILINFGKGSLEYKRIINTKHSR</sequence>
<dbReference type="InterPro" id="IPR026350">
    <property type="entry name" value="GxxExxY"/>
</dbReference>
<name>A0A1M5FGB6_SALEC</name>